<dbReference type="InterPro" id="IPR035466">
    <property type="entry name" value="GlmS/AgaS_SIS"/>
</dbReference>
<keyword evidence="4" id="KW-0032">Aminotransferase</keyword>
<feature type="domain" description="SIS" evidence="9">
    <location>
        <begin position="539"/>
        <end position="682"/>
    </location>
</feature>
<name>A0AA86V961_9FABA</name>
<protein>
    <recommendedName>
        <fullName evidence="3">glutamine--fructose-6-phosphate transaminase (isomerizing)</fullName>
        <ecNumber evidence="3">2.6.1.16</ecNumber>
    </recommendedName>
</protein>
<dbReference type="GO" id="GO:0004360">
    <property type="term" value="F:glutamine-fructose-6-phosphate transaminase (isomerizing) activity"/>
    <property type="evidence" value="ECO:0007669"/>
    <property type="project" value="UniProtKB-EC"/>
</dbReference>
<dbReference type="CDD" id="cd00714">
    <property type="entry name" value="GFAT"/>
    <property type="match status" value="1"/>
</dbReference>
<dbReference type="GO" id="GO:0006487">
    <property type="term" value="P:protein N-linked glycosylation"/>
    <property type="evidence" value="ECO:0007669"/>
    <property type="project" value="TreeGrafter"/>
</dbReference>
<evidence type="ECO:0000256" key="2">
    <source>
        <dbReference type="ARBA" id="ARBA00004775"/>
    </source>
</evidence>
<dbReference type="NCBIfam" id="NF001484">
    <property type="entry name" value="PRK00331.1"/>
    <property type="match status" value="1"/>
</dbReference>
<dbReference type="InterPro" id="IPR046348">
    <property type="entry name" value="SIS_dom_sf"/>
</dbReference>
<comment type="pathway">
    <text evidence="2">Nucleotide-sugar biosynthesis; UDP-N-acetyl-alpha-D-glucosamine biosynthesis; alpha-D-glucosamine 6-phosphate from D-fructose 6-phosphate: step 1/1.</text>
</comment>
<reference evidence="10" key="1">
    <citation type="submission" date="2023-10" db="EMBL/GenBank/DDBJ databases">
        <authorList>
            <person name="Domelevo Entfellner J.-B."/>
        </authorList>
    </citation>
    <scope>NUCLEOTIDE SEQUENCE</scope>
</reference>
<keyword evidence="11" id="KW-1185">Reference proteome</keyword>
<evidence type="ECO:0000256" key="6">
    <source>
        <dbReference type="ARBA" id="ARBA00022737"/>
    </source>
</evidence>
<dbReference type="InterPro" id="IPR029055">
    <property type="entry name" value="Ntn_hydrolases_N"/>
</dbReference>
<dbReference type="PROSITE" id="PS51464">
    <property type="entry name" value="SIS"/>
    <property type="match status" value="2"/>
</dbReference>
<dbReference type="PANTHER" id="PTHR10937">
    <property type="entry name" value="GLUCOSAMINE--FRUCTOSE-6-PHOSPHATE AMINOTRANSFERASE, ISOMERIZING"/>
    <property type="match status" value="1"/>
</dbReference>
<accession>A0AA86V961</accession>
<dbReference type="EMBL" id="OY731398">
    <property type="protein sequence ID" value="CAJ1823434.1"/>
    <property type="molecule type" value="Genomic_DNA"/>
</dbReference>
<keyword evidence="7" id="KW-0315">Glutamine amidotransferase</keyword>
<dbReference type="FunFam" id="3.60.20.10:FF:000052">
    <property type="entry name" value="Glutamine--fructose-6-phosphate aminotransferase [isomerizing] 2"/>
    <property type="match status" value="1"/>
</dbReference>
<dbReference type="GO" id="GO:0006047">
    <property type="term" value="P:UDP-N-acetylglucosamine metabolic process"/>
    <property type="evidence" value="ECO:0007669"/>
    <property type="project" value="TreeGrafter"/>
</dbReference>
<dbReference type="FunFam" id="3.40.50.10490:FF:000001">
    <property type="entry name" value="Glutamine--fructose-6-phosphate aminotransferase [isomerizing]"/>
    <property type="match status" value="1"/>
</dbReference>
<dbReference type="Gene3D" id="3.60.20.10">
    <property type="entry name" value="Glutamine Phosphoribosylpyrophosphate, subunit 1, domain 1"/>
    <property type="match status" value="1"/>
</dbReference>
<dbReference type="Pfam" id="PF01380">
    <property type="entry name" value="SIS"/>
    <property type="match status" value="2"/>
</dbReference>
<sequence length="692" mass="76069">MCGIFAYLNFNVNRERRYILQVLFNGLRRLEYRGYDSAGIAIDSASQCASDFKFTLSAPPSPPPLVFRQEGNIESLVKSVYQEVGEIKLDLEELFGTHAGIAHTRWATHGEPAPRNSHPQTSGPENEFLVVHNGVITNYEVLKETLLRHGFTFESETDTEVIPKLAKFVYDKANEAGDGQVVTFSQVVLEVMRHLEGAYALIFKSLHYPNELIACKRGSPLLLGVKELTENKGNGSAFEDDKFLSKDGKPRELFLSSDAHAVVEHTKKVLVIEDGEVVHLKDGGASILKFDNNTGENGAFLLRTCSVRRALSVLEMEVEQINKGHYEHYMQKEIHEQPESLTTTMRGRLIRLGSNKSKSVLLGGLKDHLKTIRRSRRIVFIGCGTSYNAALAARPILEELSGVPVTMEIASDLLDREGPIYREDTAVFVSQSGETADTLLALQYALDNGALCVGITNTVGSAIARNTHCGVHINAGAEIGVASTKAYTSQIVVMVMLALAIGGDTLSNKAKREAIIDGLFDLPNKVREVLKLDQEMKDLAKLLIAEQSLLVFGRGYNYATAIEGALKVKEVALMHSEGILAGEMKHGPLALVDENLPIVVIATRDACFSKQQSVIQQLHARRGRLIVMCSKGDTVSVCPNESCRVIEVPQVEDCLQPVINVVPLQLLAYHLTVLRGFNVDQPRNLAKSVTTQ</sequence>
<organism evidence="10 11">
    <name type="scientific">Sphenostylis stenocarpa</name>
    <dbReference type="NCBI Taxonomy" id="92480"/>
    <lineage>
        <taxon>Eukaryota</taxon>
        <taxon>Viridiplantae</taxon>
        <taxon>Streptophyta</taxon>
        <taxon>Embryophyta</taxon>
        <taxon>Tracheophyta</taxon>
        <taxon>Spermatophyta</taxon>
        <taxon>Magnoliopsida</taxon>
        <taxon>eudicotyledons</taxon>
        <taxon>Gunneridae</taxon>
        <taxon>Pentapetalae</taxon>
        <taxon>rosids</taxon>
        <taxon>fabids</taxon>
        <taxon>Fabales</taxon>
        <taxon>Fabaceae</taxon>
        <taxon>Papilionoideae</taxon>
        <taxon>50 kb inversion clade</taxon>
        <taxon>NPAAA clade</taxon>
        <taxon>indigoferoid/millettioid clade</taxon>
        <taxon>Phaseoleae</taxon>
        <taxon>Sphenostylis</taxon>
    </lineage>
</organism>
<gene>
    <name evidence="10" type="ORF">AYBTSS11_LOCUS1205</name>
</gene>
<evidence type="ECO:0000259" key="8">
    <source>
        <dbReference type="PROSITE" id="PS51278"/>
    </source>
</evidence>
<keyword evidence="6" id="KW-0677">Repeat</keyword>
<dbReference type="Pfam" id="PF13522">
    <property type="entry name" value="GATase_6"/>
    <property type="match status" value="1"/>
</dbReference>
<dbReference type="CDD" id="cd05009">
    <property type="entry name" value="SIS_GlmS_GlmD_2"/>
    <property type="match status" value="1"/>
</dbReference>
<dbReference type="InterPro" id="IPR017932">
    <property type="entry name" value="GATase_2_dom"/>
</dbReference>
<evidence type="ECO:0000313" key="10">
    <source>
        <dbReference type="EMBL" id="CAJ1823434.1"/>
    </source>
</evidence>
<dbReference type="GO" id="GO:0097367">
    <property type="term" value="F:carbohydrate derivative binding"/>
    <property type="evidence" value="ECO:0007669"/>
    <property type="project" value="InterPro"/>
</dbReference>
<dbReference type="InterPro" id="IPR047084">
    <property type="entry name" value="GFAT_N"/>
</dbReference>
<dbReference type="Gene3D" id="3.40.50.10490">
    <property type="entry name" value="Glucose-6-phosphate isomerase like protein, domain 1"/>
    <property type="match status" value="2"/>
</dbReference>
<evidence type="ECO:0000256" key="7">
    <source>
        <dbReference type="ARBA" id="ARBA00022962"/>
    </source>
</evidence>
<dbReference type="InterPro" id="IPR035490">
    <property type="entry name" value="GlmS/FrlB_SIS"/>
</dbReference>
<comment type="catalytic activity">
    <reaction evidence="1">
        <text>D-fructose 6-phosphate + L-glutamine = D-glucosamine 6-phosphate + L-glutamate</text>
        <dbReference type="Rhea" id="RHEA:13237"/>
        <dbReference type="ChEBI" id="CHEBI:29985"/>
        <dbReference type="ChEBI" id="CHEBI:58359"/>
        <dbReference type="ChEBI" id="CHEBI:58725"/>
        <dbReference type="ChEBI" id="CHEBI:61527"/>
        <dbReference type="EC" id="2.6.1.16"/>
    </reaction>
</comment>
<evidence type="ECO:0000256" key="5">
    <source>
        <dbReference type="ARBA" id="ARBA00022679"/>
    </source>
</evidence>
<dbReference type="CDD" id="cd05008">
    <property type="entry name" value="SIS_GlmS_GlmD_1"/>
    <property type="match status" value="1"/>
</dbReference>
<dbReference type="EC" id="2.6.1.16" evidence="3"/>
<feature type="domain" description="SIS" evidence="9">
    <location>
        <begin position="368"/>
        <end position="509"/>
    </location>
</feature>
<evidence type="ECO:0000313" key="11">
    <source>
        <dbReference type="Proteomes" id="UP001189624"/>
    </source>
</evidence>
<dbReference type="AlphaFoldDB" id="A0AA86V961"/>
<dbReference type="SUPFAM" id="SSF53697">
    <property type="entry name" value="SIS domain"/>
    <property type="match status" value="1"/>
</dbReference>
<evidence type="ECO:0000256" key="1">
    <source>
        <dbReference type="ARBA" id="ARBA00001031"/>
    </source>
</evidence>
<dbReference type="InterPro" id="IPR001347">
    <property type="entry name" value="SIS_dom"/>
</dbReference>
<keyword evidence="5" id="KW-0808">Transferase</keyword>
<proteinExistence type="predicted"/>
<dbReference type="GO" id="GO:0006002">
    <property type="term" value="P:fructose 6-phosphate metabolic process"/>
    <property type="evidence" value="ECO:0007669"/>
    <property type="project" value="TreeGrafter"/>
</dbReference>
<dbReference type="PROSITE" id="PS51278">
    <property type="entry name" value="GATASE_TYPE_2"/>
    <property type="match status" value="1"/>
</dbReference>
<dbReference type="PANTHER" id="PTHR10937:SF0">
    <property type="entry name" value="GLUTAMINE--FRUCTOSE-6-PHOSPHATE TRANSAMINASE (ISOMERIZING)"/>
    <property type="match status" value="1"/>
</dbReference>
<feature type="domain" description="Glutamine amidotransferase type-2" evidence="8">
    <location>
        <begin position="2"/>
        <end position="283"/>
    </location>
</feature>
<evidence type="ECO:0000259" key="9">
    <source>
        <dbReference type="PROSITE" id="PS51464"/>
    </source>
</evidence>
<evidence type="ECO:0000256" key="4">
    <source>
        <dbReference type="ARBA" id="ARBA00022576"/>
    </source>
</evidence>
<dbReference type="SUPFAM" id="SSF56235">
    <property type="entry name" value="N-terminal nucleophile aminohydrolases (Ntn hydrolases)"/>
    <property type="match status" value="1"/>
</dbReference>
<evidence type="ECO:0000256" key="3">
    <source>
        <dbReference type="ARBA" id="ARBA00012916"/>
    </source>
</evidence>
<dbReference type="Gramene" id="rna-AYBTSS11_LOCUS1205">
    <property type="protein sequence ID" value="CAJ1823434.1"/>
    <property type="gene ID" value="gene-AYBTSS11_LOCUS1205"/>
</dbReference>
<dbReference type="Proteomes" id="UP001189624">
    <property type="component" value="Chromosome 1"/>
</dbReference>